<reference evidence="2 5" key="2">
    <citation type="submission" date="2018-07" db="EMBL/GenBank/DDBJ databases">
        <title>Genome sequences of Haloplanus aerogenes JCM 16430T.</title>
        <authorList>
            <person name="Kim Y.B."/>
            <person name="Roh S.W."/>
        </authorList>
    </citation>
    <scope>NUCLEOTIDE SEQUENCE [LARGE SCALE GENOMIC DNA]</scope>
    <source>
        <strain evidence="2 5">JCM 16430</strain>
    </source>
</reference>
<feature type="transmembrane region" description="Helical" evidence="1">
    <location>
        <begin position="113"/>
        <end position="134"/>
    </location>
</feature>
<gene>
    <name evidence="3" type="ORF">ATH50_0051</name>
    <name evidence="2" type="ORF">DU502_07745</name>
</gene>
<keyword evidence="1" id="KW-0812">Transmembrane</keyword>
<dbReference type="RefSeq" id="WP_121918819.1">
    <property type="nucleotide sequence ID" value="NZ_CP034145.1"/>
</dbReference>
<dbReference type="Proteomes" id="UP000282007">
    <property type="component" value="Chromosome"/>
</dbReference>
<evidence type="ECO:0000313" key="3">
    <source>
        <dbReference type="EMBL" id="RMB24970.1"/>
    </source>
</evidence>
<evidence type="ECO:0000313" key="5">
    <source>
        <dbReference type="Proteomes" id="UP000282007"/>
    </source>
</evidence>
<organism evidence="3 4">
    <name type="scientific">Haloplanus aerogenes</name>
    <dbReference type="NCBI Taxonomy" id="660522"/>
    <lineage>
        <taxon>Archaea</taxon>
        <taxon>Methanobacteriati</taxon>
        <taxon>Methanobacteriota</taxon>
        <taxon>Stenosarchaea group</taxon>
        <taxon>Halobacteria</taxon>
        <taxon>Halobacteriales</taxon>
        <taxon>Haloferacaceae</taxon>
        <taxon>Haloplanus</taxon>
    </lineage>
</organism>
<proteinExistence type="predicted"/>
<dbReference type="AlphaFoldDB" id="A0A3M0E9Q1"/>
<evidence type="ECO:0000256" key="1">
    <source>
        <dbReference type="SAM" id="Phobius"/>
    </source>
</evidence>
<protein>
    <submittedName>
        <fullName evidence="3">Uncharacterized protein</fullName>
    </submittedName>
</protein>
<keyword evidence="1" id="KW-1133">Transmembrane helix</keyword>
<dbReference type="GeneID" id="38471169"/>
<reference evidence="3 4" key="1">
    <citation type="journal article" date="2015" name="Stand. Genomic Sci.">
        <title>Genomic Encyclopedia of Bacterial and Archaeal Type Strains, Phase III: the genomes of soil and plant-associated and newly described type strains.</title>
        <authorList>
            <person name="Whitman W.B."/>
            <person name="Woyke T."/>
            <person name="Klenk H.P."/>
            <person name="Zhou Y."/>
            <person name="Lilburn T.G."/>
            <person name="Beck B.J."/>
            <person name="De Vos P."/>
            <person name="Vandamme P."/>
            <person name="Eisen J.A."/>
            <person name="Garrity G."/>
            <person name="Hugenholtz P."/>
            <person name="Kyrpides N.C."/>
        </authorList>
    </citation>
    <scope>NUCLEOTIDE SEQUENCE [LARGE SCALE GENOMIC DNA]</scope>
    <source>
        <strain evidence="3 4">CGMCC 1.10124</strain>
    </source>
</reference>
<evidence type="ECO:0000313" key="4">
    <source>
        <dbReference type="Proteomes" id="UP000277326"/>
    </source>
</evidence>
<evidence type="ECO:0000313" key="2">
    <source>
        <dbReference type="EMBL" id="AZH25277.1"/>
    </source>
</evidence>
<keyword evidence="1" id="KW-0472">Membrane</keyword>
<name>A0A3M0E9Q1_9EURY</name>
<dbReference type="KEGG" id="haer:DU502_07745"/>
<dbReference type="EMBL" id="CP034145">
    <property type="protein sequence ID" value="AZH25277.1"/>
    <property type="molecule type" value="Genomic_DNA"/>
</dbReference>
<sequence>MNSNGEVAVKRDGHVHAVAAPELSGPISVDVDAEHVQLPPGTHVSFQDLDEPDHAGTADNLTAETDGGAVPTRSEIEMRGGLALGEEASAYCMAFTVLGLLVAGYTWGNGQAIVSLFVALASVALGWFASGSFWRWRGAGE</sequence>
<reference evidence="3" key="3">
    <citation type="submission" date="2018-10" db="EMBL/GenBank/DDBJ databases">
        <authorList>
            <person name="Whitman W."/>
            <person name="Huntemann M."/>
            <person name="Clum A."/>
            <person name="Pillay M."/>
            <person name="Palaniappan K."/>
            <person name="Varghese N."/>
            <person name="Mikhailova N."/>
            <person name="Stamatis D."/>
            <person name="Reddy T."/>
            <person name="Daum C."/>
            <person name="Shapiro N."/>
            <person name="Ivanova N."/>
            <person name="Kyrpides N."/>
            <person name="Woyke T."/>
        </authorList>
    </citation>
    <scope>NUCLEOTIDE SEQUENCE</scope>
    <source>
        <strain evidence="3">CGMCC 1.10124</strain>
    </source>
</reference>
<keyword evidence="5" id="KW-1185">Reference proteome</keyword>
<dbReference type="Proteomes" id="UP000277326">
    <property type="component" value="Unassembled WGS sequence"/>
</dbReference>
<feature type="transmembrane region" description="Helical" evidence="1">
    <location>
        <begin position="88"/>
        <end position="107"/>
    </location>
</feature>
<accession>A0A3M0E9Q1</accession>
<dbReference type="EMBL" id="REFS01000001">
    <property type="protein sequence ID" value="RMB24970.1"/>
    <property type="molecule type" value="Genomic_DNA"/>
</dbReference>